<dbReference type="GO" id="GO:0000293">
    <property type="term" value="F:ferric-chelate reductase activity"/>
    <property type="evidence" value="ECO:0007669"/>
    <property type="project" value="UniProtKB-ARBA"/>
</dbReference>
<gene>
    <name evidence="12" type="ORF">K458DRAFT_431240</name>
</gene>
<evidence type="ECO:0000256" key="1">
    <source>
        <dbReference type="ARBA" id="ARBA00004141"/>
    </source>
</evidence>
<proteinExistence type="inferred from homology"/>
<feature type="transmembrane region" description="Helical" evidence="10">
    <location>
        <begin position="170"/>
        <end position="189"/>
    </location>
</feature>
<feature type="transmembrane region" description="Helical" evidence="10">
    <location>
        <begin position="124"/>
        <end position="142"/>
    </location>
</feature>
<dbReference type="GO" id="GO:0015677">
    <property type="term" value="P:copper ion import"/>
    <property type="evidence" value="ECO:0007669"/>
    <property type="project" value="TreeGrafter"/>
</dbReference>
<dbReference type="InterPro" id="IPR013130">
    <property type="entry name" value="Fe3_Rdtase_TM_dom"/>
</dbReference>
<protein>
    <recommendedName>
        <fullName evidence="11">FAD-binding FR-type domain-containing protein</fullName>
    </recommendedName>
</protein>
<evidence type="ECO:0000256" key="6">
    <source>
        <dbReference type="ARBA" id="ARBA00023002"/>
    </source>
</evidence>
<dbReference type="GO" id="GO:0006826">
    <property type="term" value="P:iron ion transport"/>
    <property type="evidence" value="ECO:0007669"/>
    <property type="project" value="TreeGrafter"/>
</dbReference>
<evidence type="ECO:0000256" key="9">
    <source>
        <dbReference type="ARBA" id="ARBA00023180"/>
    </source>
</evidence>
<organism evidence="12 13">
    <name type="scientific">Lentithecium fluviatile CBS 122367</name>
    <dbReference type="NCBI Taxonomy" id="1168545"/>
    <lineage>
        <taxon>Eukaryota</taxon>
        <taxon>Fungi</taxon>
        <taxon>Dikarya</taxon>
        <taxon>Ascomycota</taxon>
        <taxon>Pezizomycotina</taxon>
        <taxon>Dothideomycetes</taxon>
        <taxon>Pleosporomycetidae</taxon>
        <taxon>Pleosporales</taxon>
        <taxon>Massarineae</taxon>
        <taxon>Lentitheciaceae</taxon>
        <taxon>Lentithecium</taxon>
    </lineage>
</organism>
<keyword evidence="8 10" id="KW-0472">Membrane</keyword>
<feature type="transmembrane region" description="Helical" evidence="10">
    <location>
        <begin position="93"/>
        <end position="112"/>
    </location>
</feature>
<reference evidence="12" key="1">
    <citation type="journal article" date="2020" name="Stud. Mycol.">
        <title>101 Dothideomycetes genomes: a test case for predicting lifestyles and emergence of pathogens.</title>
        <authorList>
            <person name="Haridas S."/>
            <person name="Albert R."/>
            <person name="Binder M."/>
            <person name="Bloem J."/>
            <person name="Labutti K."/>
            <person name="Salamov A."/>
            <person name="Andreopoulos B."/>
            <person name="Baker S."/>
            <person name="Barry K."/>
            <person name="Bills G."/>
            <person name="Bluhm B."/>
            <person name="Cannon C."/>
            <person name="Castanera R."/>
            <person name="Culley D."/>
            <person name="Daum C."/>
            <person name="Ezra D."/>
            <person name="Gonzalez J."/>
            <person name="Henrissat B."/>
            <person name="Kuo A."/>
            <person name="Liang C."/>
            <person name="Lipzen A."/>
            <person name="Lutzoni F."/>
            <person name="Magnuson J."/>
            <person name="Mondo S."/>
            <person name="Nolan M."/>
            <person name="Ohm R."/>
            <person name="Pangilinan J."/>
            <person name="Park H.-J."/>
            <person name="Ramirez L."/>
            <person name="Alfaro M."/>
            <person name="Sun H."/>
            <person name="Tritt A."/>
            <person name="Yoshinaga Y."/>
            <person name="Zwiers L.-H."/>
            <person name="Turgeon B."/>
            <person name="Goodwin S."/>
            <person name="Spatafora J."/>
            <person name="Crous P."/>
            <person name="Grigoriev I."/>
        </authorList>
    </citation>
    <scope>NUCLEOTIDE SEQUENCE</scope>
    <source>
        <strain evidence="12">CBS 122367</strain>
    </source>
</reference>
<accession>A0A6G1J434</accession>
<evidence type="ECO:0000256" key="7">
    <source>
        <dbReference type="ARBA" id="ARBA00023065"/>
    </source>
</evidence>
<dbReference type="CDD" id="cd06186">
    <property type="entry name" value="NOX_Duox_like_FAD_NADP"/>
    <property type="match status" value="1"/>
</dbReference>
<evidence type="ECO:0000256" key="5">
    <source>
        <dbReference type="ARBA" id="ARBA00022989"/>
    </source>
</evidence>
<dbReference type="InterPro" id="IPR039261">
    <property type="entry name" value="FNR_nucleotide-bd"/>
</dbReference>
<evidence type="ECO:0000256" key="2">
    <source>
        <dbReference type="ARBA" id="ARBA00006278"/>
    </source>
</evidence>
<evidence type="ECO:0000256" key="8">
    <source>
        <dbReference type="ARBA" id="ARBA00023136"/>
    </source>
</evidence>
<dbReference type="PROSITE" id="PS51384">
    <property type="entry name" value="FAD_FR"/>
    <property type="match status" value="1"/>
</dbReference>
<evidence type="ECO:0000313" key="12">
    <source>
        <dbReference type="EMBL" id="KAF2684995.1"/>
    </source>
</evidence>
<evidence type="ECO:0000256" key="4">
    <source>
        <dbReference type="ARBA" id="ARBA00022692"/>
    </source>
</evidence>
<feature type="transmembrane region" description="Helical" evidence="10">
    <location>
        <begin position="29"/>
        <end position="47"/>
    </location>
</feature>
<keyword evidence="5 10" id="KW-1133">Transmembrane helix</keyword>
<dbReference type="EMBL" id="MU005580">
    <property type="protein sequence ID" value="KAF2684995.1"/>
    <property type="molecule type" value="Genomic_DNA"/>
</dbReference>
<evidence type="ECO:0000313" key="13">
    <source>
        <dbReference type="Proteomes" id="UP000799291"/>
    </source>
</evidence>
<comment type="similarity">
    <text evidence="2">Belongs to the ferric reductase (FRE) family.</text>
</comment>
<evidence type="ECO:0000259" key="11">
    <source>
        <dbReference type="PROSITE" id="PS51384"/>
    </source>
</evidence>
<keyword evidence="3" id="KW-0813">Transport</keyword>
<feature type="transmembrane region" description="Helical" evidence="10">
    <location>
        <begin position="201"/>
        <end position="221"/>
    </location>
</feature>
<dbReference type="InterPro" id="IPR017927">
    <property type="entry name" value="FAD-bd_FR_type"/>
</dbReference>
<keyword evidence="9" id="KW-0325">Glycoprotein</keyword>
<dbReference type="InterPro" id="IPR013121">
    <property type="entry name" value="Fe_red_NAD-bd_6"/>
</dbReference>
<dbReference type="SFLD" id="SFLDG01168">
    <property type="entry name" value="Ferric_reductase_subgroup_(FRE"/>
    <property type="match status" value="1"/>
</dbReference>
<evidence type="ECO:0000256" key="10">
    <source>
        <dbReference type="SAM" id="Phobius"/>
    </source>
</evidence>
<feature type="transmembrane region" description="Helical" evidence="10">
    <location>
        <begin position="233"/>
        <end position="250"/>
    </location>
</feature>
<dbReference type="OrthoDB" id="3944240at2759"/>
<dbReference type="Pfam" id="PF01794">
    <property type="entry name" value="Ferric_reduct"/>
    <property type="match status" value="1"/>
</dbReference>
<evidence type="ECO:0000256" key="3">
    <source>
        <dbReference type="ARBA" id="ARBA00022448"/>
    </source>
</evidence>
<dbReference type="GO" id="GO:0005886">
    <property type="term" value="C:plasma membrane"/>
    <property type="evidence" value="ECO:0007669"/>
    <property type="project" value="TreeGrafter"/>
</dbReference>
<comment type="subcellular location">
    <subcellularLocation>
        <location evidence="1">Membrane</location>
        <topology evidence="1">Multi-pass membrane protein</topology>
    </subcellularLocation>
</comment>
<dbReference type="PANTHER" id="PTHR32361:SF9">
    <property type="entry name" value="FERRIC REDUCTASE TRANSMEMBRANE COMPONENT 3-RELATED"/>
    <property type="match status" value="1"/>
</dbReference>
<dbReference type="AlphaFoldDB" id="A0A6G1J434"/>
<dbReference type="SUPFAM" id="SSF52343">
    <property type="entry name" value="Ferredoxin reductase-like, C-terminal NADP-linked domain"/>
    <property type="match status" value="1"/>
</dbReference>
<keyword evidence="7" id="KW-0406">Ion transport</keyword>
<keyword evidence="4 10" id="KW-0812">Transmembrane</keyword>
<name>A0A6G1J434_9PLEO</name>
<dbReference type="InterPro" id="IPR051410">
    <property type="entry name" value="Ferric/Cupric_Reductase"/>
</dbReference>
<dbReference type="PANTHER" id="PTHR32361">
    <property type="entry name" value="FERRIC/CUPRIC REDUCTASE TRANSMEMBRANE COMPONENT"/>
    <property type="match status" value="1"/>
</dbReference>
<feature type="domain" description="FAD-binding FR-type" evidence="11">
    <location>
        <begin position="306"/>
        <end position="446"/>
    </location>
</feature>
<dbReference type="Proteomes" id="UP000799291">
    <property type="component" value="Unassembled WGS sequence"/>
</dbReference>
<dbReference type="GO" id="GO:0006879">
    <property type="term" value="P:intracellular iron ion homeostasis"/>
    <property type="evidence" value="ECO:0007669"/>
    <property type="project" value="TreeGrafter"/>
</dbReference>
<sequence>MANNDALDDVRYEHHLKHRGRDNQHIAQLFWLLVCSSIAVFAARRGLAWWERRCNPKKTAHPHRELFPIQIVRIKALLAAISLLSFRNASVGRIIILSAYTIAITTLLVSVNAPAFSTHFLDDVAFRAAWVTVAQVPLVYLLSTKRGPLNSLTGISHDRINWLHRWTGRILFLCATTHMAIMMSSISIAELMRSPDGAMSVVRYGAGAYGTLTLIAVSSILPLRRWSYRAFHINHWICTLLFLGIVVNHVPSYARLPIYVSFALVATDKCLCAFKFLSNNINVRPLKRMSLRARSANRQVLAMGHPVKMMTPFITNSSLTSGEPTTIIRISDVPLQWKPGQHVRLYLPKLGVLEMHPFTPATCSDVSTSPFPPIKDDDAEHYGLLPHNTSASANEMVLMIKAHSGFTRRLSDYYSHWLALPCPNASQPSTSLTAYIDGPYGNPPSWAEYGNIVLIATSTGVTFLLSILDYLEQLCFEGETRLRTQQIKFIWANRHIEPQFEASVSDLLARHTTMLRESDIKVEVEFYTTCEAAEDHITTEPSQPDPFAHLRRPRPNYFARRPPLRIRNPNALDDDEEDDGWYHGEEQEHSLKQIHPYVSEMDSRSSCETYVSSTLIDDESESDESDYESMMDELDTSCWSRMPSLRLPRFSYQDLGFAKSCQCTRIRHEQRKIRQRPPLGYISRFYGSRPDVTSIISTSIPRTEAGKTMVAVCSNAGVVTDAQREVSKMNVDFARGRRESGVDIYTEGFR</sequence>
<dbReference type="Gene3D" id="3.40.50.80">
    <property type="entry name" value="Nucleotide-binding domain of ferredoxin-NADP reductase (FNR) module"/>
    <property type="match status" value="1"/>
</dbReference>
<keyword evidence="6" id="KW-0560">Oxidoreductase</keyword>
<keyword evidence="13" id="KW-1185">Reference proteome</keyword>
<dbReference type="SFLD" id="SFLDS00052">
    <property type="entry name" value="Ferric_Reductase_Domain"/>
    <property type="match status" value="1"/>
</dbReference>
<dbReference type="Pfam" id="PF08030">
    <property type="entry name" value="NAD_binding_6"/>
    <property type="match status" value="1"/>
</dbReference>